<organism evidence="1 2">
    <name type="scientific">Candidatus Marsarchaeota G2 archaeon OSP_D</name>
    <dbReference type="NCBI Taxonomy" id="1978157"/>
    <lineage>
        <taxon>Archaea</taxon>
        <taxon>Candidatus Marsarchaeota</taxon>
        <taxon>Candidatus Marsarchaeota group 2</taxon>
    </lineage>
</organism>
<comment type="caution">
    <text evidence="1">The sequence shown here is derived from an EMBL/GenBank/DDBJ whole genome shotgun (WGS) entry which is preliminary data.</text>
</comment>
<dbReference type="AlphaFoldDB" id="A0A2R6ACP8"/>
<evidence type="ECO:0000313" key="1">
    <source>
        <dbReference type="EMBL" id="PSN84115.1"/>
    </source>
</evidence>
<sequence>MDFHGFLLVDARRHREAGARFYRLLAEAEESGELEEAFRKAGRVIRRSGGIGAVEVKIDGDLGLRFEAYSDGSGRLEPSLVSVMDYGGAWNAGEAVEYALVKAEEVVREENGHIHPRLDVETRSSTPR</sequence>
<dbReference type="Proteomes" id="UP000240322">
    <property type="component" value="Unassembled WGS sequence"/>
</dbReference>
<name>A0A2R6ACP8_9ARCH</name>
<gene>
    <name evidence="1" type="ORF">B9Q03_13205</name>
</gene>
<dbReference type="EMBL" id="NEXE01000295">
    <property type="protein sequence ID" value="PSN84115.1"/>
    <property type="molecule type" value="Genomic_DNA"/>
</dbReference>
<accession>A0A2R6ACP8</accession>
<evidence type="ECO:0000313" key="2">
    <source>
        <dbReference type="Proteomes" id="UP000240322"/>
    </source>
</evidence>
<proteinExistence type="predicted"/>
<protein>
    <submittedName>
        <fullName evidence="1">Uncharacterized protein</fullName>
    </submittedName>
</protein>
<reference evidence="1 2" key="1">
    <citation type="submission" date="2017-04" db="EMBL/GenBank/DDBJ databases">
        <title>Novel microbial lineages endemic to geothermal iron-oxide mats fill important gaps in the evolutionary history of Archaea.</title>
        <authorList>
            <person name="Jay Z.J."/>
            <person name="Beam J.P."/>
            <person name="Dlakic M."/>
            <person name="Rusch D.B."/>
            <person name="Kozubal M.A."/>
            <person name="Inskeep W.P."/>
        </authorList>
    </citation>
    <scope>NUCLEOTIDE SEQUENCE [LARGE SCALE GENOMIC DNA]</scope>
    <source>
        <strain evidence="1">OSP_D</strain>
    </source>
</reference>